<gene>
    <name evidence="2" type="ORF">PVAP13_5KG162400</name>
</gene>
<evidence type="ECO:0000256" key="1">
    <source>
        <dbReference type="SAM" id="MobiDB-lite"/>
    </source>
</evidence>
<comment type="caution">
    <text evidence="2">The sequence shown here is derived from an EMBL/GenBank/DDBJ whole genome shotgun (WGS) entry which is preliminary data.</text>
</comment>
<organism evidence="2 3">
    <name type="scientific">Panicum virgatum</name>
    <name type="common">Blackwell switchgrass</name>
    <dbReference type="NCBI Taxonomy" id="38727"/>
    <lineage>
        <taxon>Eukaryota</taxon>
        <taxon>Viridiplantae</taxon>
        <taxon>Streptophyta</taxon>
        <taxon>Embryophyta</taxon>
        <taxon>Tracheophyta</taxon>
        <taxon>Spermatophyta</taxon>
        <taxon>Magnoliopsida</taxon>
        <taxon>Liliopsida</taxon>
        <taxon>Poales</taxon>
        <taxon>Poaceae</taxon>
        <taxon>PACMAD clade</taxon>
        <taxon>Panicoideae</taxon>
        <taxon>Panicodae</taxon>
        <taxon>Paniceae</taxon>
        <taxon>Panicinae</taxon>
        <taxon>Panicum</taxon>
        <taxon>Panicum sect. Hiantes</taxon>
    </lineage>
</organism>
<reference evidence="2" key="1">
    <citation type="submission" date="2020-05" db="EMBL/GenBank/DDBJ databases">
        <title>WGS assembly of Panicum virgatum.</title>
        <authorList>
            <person name="Lovell J.T."/>
            <person name="Jenkins J."/>
            <person name="Shu S."/>
            <person name="Juenger T.E."/>
            <person name="Schmutz J."/>
        </authorList>
    </citation>
    <scope>NUCLEOTIDE SEQUENCE</scope>
    <source>
        <strain evidence="2">AP13</strain>
    </source>
</reference>
<dbReference type="Proteomes" id="UP000823388">
    <property type="component" value="Chromosome 5K"/>
</dbReference>
<protein>
    <submittedName>
        <fullName evidence="2">Uncharacterized protein</fullName>
    </submittedName>
</protein>
<evidence type="ECO:0000313" key="3">
    <source>
        <dbReference type="Proteomes" id="UP000823388"/>
    </source>
</evidence>
<proteinExistence type="predicted"/>
<dbReference type="EMBL" id="CM029045">
    <property type="protein sequence ID" value="KAG2596450.1"/>
    <property type="molecule type" value="Genomic_DNA"/>
</dbReference>
<dbReference type="AlphaFoldDB" id="A0A8T0SDN6"/>
<name>A0A8T0SDN6_PANVG</name>
<feature type="compositionally biased region" description="Low complexity" evidence="1">
    <location>
        <begin position="74"/>
        <end position="84"/>
    </location>
</feature>
<feature type="region of interest" description="Disordered" evidence="1">
    <location>
        <begin position="54"/>
        <end position="84"/>
    </location>
</feature>
<keyword evidence="3" id="KW-1185">Reference proteome</keyword>
<evidence type="ECO:0000313" key="2">
    <source>
        <dbReference type="EMBL" id="KAG2596450.1"/>
    </source>
</evidence>
<accession>A0A8T0SDN6</accession>
<sequence length="274" mass="30123">MPLCRTVRDLCVIAGDITDDFHQLRPSRSSTPPRRALSLVGFPPQRVWEAALPQRPADAVGGGRPPDRMRRGVRPASPLRPSRRLLPPRQFHRLAPFPPSPPDPSRAAAVVAAVFVTFDLPPPRIPTRGARVPPAHPRCCLRRVLPRDGRADGIDDDRMVAVLASASRASRAPLVTEGMVVYPKQWFPRRHAQPRQSNSQHASALFTTSCCNPLAIHVCADEFFSWLFSVRGVCGSRMGEGPVFMECTCVRKSLVIVVRALTSGEATYGHVILV</sequence>